<reference evidence="11 12" key="1">
    <citation type="journal article" date="2020" name="G3 (Bethesda)">
        <title>Improved Reference Genome for Cyclotella cryptica CCMP332, a Model for Cell Wall Morphogenesis, Salinity Adaptation, and Lipid Production in Diatoms (Bacillariophyta).</title>
        <authorList>
            <person name="Roberts W.R."/>
            <person name="Downey K.M."/>
            <person name="Ruck E.C."/>
            <person name="Traller J.C."/>
            <person name="Alverson A.J."/>
        </authorList>
    </citation>
    <scope>NUCLEOTIDE SEQUENCE [LARGE SCALE GENOMIC DNA]</scope>
    <source>
        <strain evidence="11 12">CCMP332</strain>
    </source>
</reference>
<protein>
    <recommendedName>
        <fullName evidence="10">C3H1-type domain-containing protein</fullName>
    </recommendedName>
</protein>
<keyword evidence="5" id="KW-0378">Hydrolase</keyword>
<evidence type="ECO:0000256" key="8">
    <source>
        <dbReference type="PROSITE-ProRule" id="PRU00723"/>
    </source>
</evidence>
<evidence type="ECO:0000259" key="10">
    <source>
        <dbReference type="PROSITE" id="PS50103"/>
    </source>
</evidence>
<dbReference type="SUPFAM" id="SSF54928">
    <property type="entry name" value="RNA-binding domain, RBD"/>
    <property type="match status" value="1"/>
</dbReference>
<dbReference type="PROSITE" id="PS50103">
    <property type="entry name" value="ZF_C3H1"/>
    <property type="match status" value="1"/>
</dbReference>
<evidence type="ECO:0000256" key="1">
    <source>
        <dbReference type="ARBA" id="ARBA00022552"/>
    </source>
</evidence>
<dbReference type="InterPro" id="IPR012337">
    <property type="entry name" value="RNaseH-like_sf"/>
</dbReference>
<feature type="zinc finger region" description="C3H1-type" evidence="8">
    <location>
        <begin position="36"/>
        <end position="64"/>
    </location>
</feature>
<dbReference type="InterPro" id="IPR036397">
    <property type="entry name" value="RNaseH_sf"/>
</dbReference>
<gene>
    <name evidence="11" type="ORF">HJC23_004613</name>
</gene>
<dbReference type="GO" id="GO:0004518">
    <property type="term" value="F:nuclease activity"/>
    <property type="evidence" value="ECO:0007669"/>
    <property type="project" value="UniProtKB-KW"/>
</dbReference>
<dbReference type="InterPro" id="IPR035979">
    <property type="entry name" value="RBD_domain_sf"/>
</dbReference>
<dbReference type="GO" id="GO:0006364">
    <property type="term" value="P:rRNA processing"/>
    <property type="evidence" value="ECO:0007669"/>
    <property type="project" value="UniProtKB-KW"/>
</dbReference>
<dbReference type="PANTHER" id="PTHR12801">
    <property type="entry name" value="RNA EXONUCLEASE REXO1 / RECO3 FAMILY MEMBER-RELATED"/>
    <property type="match status" value="1"/>
</dbReference>
<keyword evidence="3 8" id="KW-0479">Metal-binding</keyword>
<evidence type="ECO:0000313" key="12">
    <source>
        <dbReference type="Proteomes" id="UP001516023"/>
    </source>
</evidence>
<dbReference type="SMART" id="SM00479">
    <property type="entry name" value="EXOIII"/>
    <property type="match status" value="1"/>
</dbReference>
<organism evidence="11 12">
    <name type="scientific">Cyclotella cryptica</name>
    <dbReference type="NCBI Taxonomy" id="29204"/>
    <lineage>
        <taxon>Eukaryota</taxon>
        <taxon>Sar</taxon>
        <taxon>Stramenopiles</taxon>
        <taxon>Ochrophyta</taxon>
        <taxon>Bacillariophyta</taxon>
        <taxon>Coscinodiscophyceae</taxon>
        <taxon>Thalassiosirophycidae</taxon>
        <taxon>Stephanodiscales</taxon>
        <taxon>Stephanodiscaceae</taxon>
        <taxon>Cyclotella</taxon>
    </lineage>
</organism>
<evidence type="ECO:0000256" key="5">
    <source>
        <dbReference type="ARBA" id="ARBA00022801"/>
    </source>
</evidence>
<feature type="compositionally biased region" description="Low complexity" evidence="9">
    <location>
        <begin position="186"/>
        <end position="222"/>
    </location>
</feature>
<keyword evidence="12" id="KW-1185">Reference proteome</keyword>
<keyword evidence="1" id="KW-0698">rRNA processing</keyword>
<feature type="region of interest" description="Disordered" evidence="9">
    <location>
        <begin position="235"/>
        <end position="273"/>
    </location>
</feature>
<evidence type="ECO:0000256" key="7">
    <source>
        <dbReference type="ARBA" id="ARBA00025599"/>
    </source>
</evidence>
<comment type="function">
    <text evidence="7">Exoribonuclease involved in ribosome biosynthesis. Involved in the processing of ITS1, the internal transcribed spacer localized between the 18S and 5.8S rRNAs.</text>
</comment>
<name>A0ABD3QMA3_9STRA</name>
<evidence type="ECO:0000256" key="4">
    <source>
        <dbReference type="ARBA" id="ARBA00022771"/>
    </source>
</evidence>
<evidence type="ECO:0000256" key="2">
    <source>
        <dbReference type="ARBA" id="ARBA00022722"/>
    </source>
</evidence>
<dbReference type="EMBL" id="JABMIG020000043">
    <property type="protein sequence ID" value="KAL3798825.1"/>
    <property type="molecule type" value="Genomic_DNA"/>
</dbReference>
<evidence type="ECO:0000256" key="6">
    <source>
        <dbReference type="ARBA" id="ARBA00022833"/>
    </source>
</evidence>
<dbReference type="InterPro" id="IPR047021">
    <property type="entry name" value="REXO1/3/4-like"/>
</dbReference>
<proteinExistence type="predicted"/>
<keyword evidence="6 8" id="KW-0862">Zinc</keyword>
<sequence length="619" mass="67724">MMASISTDEDRPFMEYLSVFYIAVIKYIYILDLASGDGPKQCAFFFSDQGCRNGANCKFSHEADANATKAKNAAQPYVTIPTSVSSSSVMSSESESDGEIVETENRAGAYASLVKKGDDSNPFFSSTPVASPAPPPIATSSATKGNKVIKEEQSIDKKKKRKNSDTPFDLGENQPPANIRANQKGLAATASPVAAAPPKKPKQAATTPTNTNNLPPNNNCNFRNLKLPVASFSIPSSTDKEAEKATDTKSPPRPPTPQHEPAQPTPPLPLPIATPAHLKWSSAVIATRKHPNYESAFNFDKVQQNEFSQGISTPHHWISTRPYGDWCKNNPAAIAIDCEMCETRDPLTGKSDTKALCRLSVVNADDPNEVLLDTLVKPEWPVADYRTWVNGITKKDLDGVQFTLRHAQMFMNTLCSEQTVVVGHAVHNDLLALKMVHHCNVDTAMLYSHAPDDNENNTNGTPSLKNLAHGVLQKTMPNVHDSVNDARVALACAEHYVSKNGKVDVIEKVFARSHSGTRERLKSADTAVLLVHRLPRSSQPNHISDMFLAFTCIKPKNVADIVFSGKHGKCNVEFPTKEHAELAYITLTGGEHEDKTGKKQKRVKLKNGDYVCVRKMNKT</sequence>
<dbReference type="InterPro" id="IPR013520">
    <property type="entry name" value="Ribonucl_H"/>
</dbReference>
<feature type="compositionally biased region" description="Pro residues" evidence="9">
    <location>
        <begin position="251"/>
        <end position="272"/>
    </location>
</feature>
<dbReference type="SUPFAM" id="SSF90229">
    <property type="entry name" value="CCCH zinc finger"/>
    <property type="match status" value="1"/>
</dbReference>
<dbReference type="PANTHER" id="PTHR12801:SF45">
    <property type="entry name" value="RNA EXONUCLEASE 4"/>
    <property type="match status" value="1"/>
</dbReference>
<dbReference type="InterPro" id="IPR000571">
    <property type="entry name" value="Znf_CCCH"/>
</dbReference>
<comment type="caution">
    <text evidence="11">The sequence shown here is derived from an EMBL/GenBank/DDBJ whole genome shotgun (WGS) entry which is preliminary data.</text>
</comment>
<dbReference type="SUPFAM" id="SSF53098">
    <property type="entry name" value="Ribonuclease H-like"/>
    <property type="match status" value="1"/>
</dbReference>
<dbReference type="Gene3D" id="3.30.420.10">
    <property type="entry name" value="Ribonuclease H-like superfamily/Ribonuclease H"/>
    <property type="match status" value="1"/>
</dbReference>
<dbReference type="GO" id="GO:0008270">
    <property type="term" value="F:zinc ion binding"/>
    <property type="evidence" value="ECO:0007669"/>
    <property type="project" value="UniProtKB-KW"/>
</dbReference>
<evidence type="ECO:0000256" key="9">
    <source>
        <dbReference type="SAM" id="MobiDB-lite"/>
    </source>
</evidence>
<dbReference type="InterPro" id="IPR036855">
    <property type="entry name" value="Znf_CCCH_sf"/>
</dbReference>
<keyword evidence="2" id="KW-0540">Nuclease</keyword>
<accession>A0ABD3QMA3</accession>
<evidence type="ECO:0000256" key="3">
    <source>
        <dbReference type="ARBA" id="ARBA00022723"/>
    </source>
</evidence>
<feature type="region of interest" description="Disordered" evidence="9">
    <location>
        <begin position="124"/>
        <end position="222"/>
    </location>
</feature>
<dbReference type="AlphaFoldDB" id="A0ABD3QMA3"/>
<evidence type="ECO:0000313" key="11">
    <source>
        <dbReference type="EMBL" id="KAL3798825.1"/>
    </source>
</evidence>
<keyword evidence="4 8" id="KW-0863">Zinc-finger</keyword>
<feature type="compositionally biased region" description="Basic and acidic residues" evidence="9">
    <location>
        <begin position="238"/>
        <end position="247"/>
    </location>
</feature>
<dbReference type="Proteomes" id="UP001516023">
    <property type="component" value="Unassembled WGS sequence"/>
</dbReference>
<feature type="domain" description="C3H1-type" evidence="10">
    <location>
        <begin position="36"/>
        <end position="64"/>
    </location>
</feature>
<dbReference type="GO" id="GO:0016787">
    <property type="term" value="F:hydrolase activity"/>
    <property type="evidence" value="ECO:0007669"/>
    <property type="project" value="UniProtKB-KW"/>
</dbReference>